<sequence>MTFFVTWLESLYKLRMLPFGAYSKNPRLAQTQYTGFVNHFKCHSGLLRAFHSVYGLRTNTCCPREMRNFCHNTVGKSSICSNSVAGLDDFHPQIFLISLFSIFP</sequence>
<organism evidence="1">
    <name type="scientific">Brassica campestris</name>
    <name type="common">Field mustard</name>
    <dbReference type="NCBI Taxonomy" id="3711"/>
    <lineage>
        <taxon>Eukaryota</taxon>
        <taxon>Viridiplantae</taxon>
        <taxon>Streptophyta</taxon>
        <taxon>Embryophyta</taxon>
        <taxon>Tracheophyta</taxon>
        <taxon>Spermatophyta</taxon>
        <taxon>Magnoliopsida</taxon>
        <taxon>eudicotyledons</taxon>
        <taxon>Gunneridae</taxon>
        <taxon>Pentapetalae</taxon>
        <taxon>rosids</taxon>
        <taxon>malvids</taxon>
        <taxon>Brassicales</taxon>
        <taxon>Brassicaceae</taxon>
        <taxon>Brassiceae</taxon>
        <taxon>Brassica</taxon>
    </lineage>
</organism>
<reference evidence="1" key="1">
    <citation type="submission" date="2018-11" db="EMBL/GenBank/DDBJ databases">
        <authorList>
            <consortium name="Genoscope - CEA"/>
            <person name="William W."/>
        </authorList>
    </citation>
    <scope>NUCLEOTIDE SEQUENCE</scope>
</reference>
<name>A0A3P6AZT3_BRACM</name>
<proteinExistence type="predicted"/>
<evidence type="ECO:0000313" key="1">
    <source>
        <dbReference type="EMBL" id="VDC91260.1"/>
    </source>
</evidence>
<gene>
    <name evidence="1" type="ORF">BRAA02T08235Z</name>
</gene>
<dbReference type="EMBL" id="LR031573">
    <property type="protein sequence ID" value="VDC91260.1"/>
    <property type="molecule type" value="Genomic_DNA"/>
</dbReference>
<accession>A0A3P6AZT3</accession>
<dbReference type="AlphaFoldDB" id="A0A3P6AZT3"/>
<protein>
    <submittedName>
        <fullName evidence="1">Uncharacterized protein</fullName>
    </submittedName>
</protein>